<evidence type="ECO:0000256" key="3">
    <source>
        <dbReference type="ARBA" id="ARBA00022723"/>
    </source>
</evidence>
<feature type="region of interest" description="Disordered" evidence="7">
    <location>
        <begin position="409"/>
        <end position="474"/>
    </location>
</feature>
<organism evidence="9">
    <name type="scientific">Ditylum brightwellii</name>
    <dbReference type="NCBI Taxonomy" id="49249"/>
    <lineage>
        <taxon>Eukaryota</taxon>
        <taxon>Sar</taxon>
        <taxon>Stramenopiles</taxon>
        <taxon>Ochrophyta</taxon>
        <taxon>Bacillariophyta</taxon>
        <taxon>Mediophyceae</taxon>
        <taxon>Lithodesmiophycidae</taxon>
        <taxon>Lithodesmiales</taxon>
        <taxon>Lithodesmiaceae</taxon>
        <taxon>Ditylum</taxon>
    </lineage>
</organism>
<feature type="compositionally biased region" description="Acidic residues" evidence="7">
    <location>
        <begin position="284"/>
        <end position="293"/>
    </location>
</feature>
<feature type="compositionally biased region" description="Basic and acidic residues" evidence="7">
    <location>
        <begin position="1169"/>
        <end position="1184"/>
    </location>
</feature>
<reference evidence="9" key="1">
    <citation type="submission" date="2021-01" db="EMBL/GenBank/DDBJ databases">
        <authorList>
            <person name="Corre E."/>
            <person name="Pelletier E."/>
            <person name="Niang G."/>
            <person name="Scheremetjew M."/>
            <person name="Finn R."/>
            <person name="Kale V."/>
            <person name="Holt S."/>
            <person name="Cochrane G."/>
            <person name="Meng A."/>
            <person name="Brown T."/>
            <person name="Cohen L."/>
        </authorList>
    </citation>
    <scope>NUCLEOTIDE SEQUENCE</scope>
    <source>
        <strain evidence="9">Pop2</strain>
    </source>
</reference>
<keyword evidence="5" id="KW-0449">Lipoprotein</keyword>
<feature type="region of interest" description="Disordered" evidence="7">
    <location>
        <begin position="132"/>
        <end position="349"/>
    </location>
</feature>
<dbReference type="PROSITE" id="PS50222">
    <property type="entry name" value="EF_HAND_2"/>
    <property type="match status" value="1"/>
</dbReference>
<evidence type="ECO:0000256" key="5">
    <source>
        <dbReference type="ARBA" id="ARBA00023288"/>
    </source>
</evidence>
<feature type="compositionally biased region" description="Basic and acidic residues" evidence="7">
    <location>
        <begin position="409"/>
        <end position="420"/>
    </location>
</feature>
<keyword evidence="3" id="KW-0479">Metal-binding</keyword>
<evidence type="ECO:0000256" key="1">
    <source>
        <dbReference type="ARBA" id="ARBA00006049"/>
    </source>
</evidence>
<feature type="region of interest" description="Disordered" evidence="7">
    <location>
        <begin position="503"/>
        <end position="582"/>
    </location>
</feature>
<proteinExistence type="inferred from homology"/>
<sequence length="1965" mass="217499">MPTATTTTALYNNNLRTPSRPSSHGSSHATPPKQQSTALSLQSDFQKASSTNSIMTRATLIPPPSPSSSSSMTLAISKGDAHRIIEASRCFNIRLNELQKEERLKLKEEWDAYERNLKEWNEKEKIKVVDLDGCSSQEEEAPSAVKEAVVKEEEDKMEEKESTNDSTSSTPPKEAASESIQEEKDGATSSSEEITATLQKITVKEEDCTSSSSASLEEVKHRPQEEERKQEKEKIDESNDALRESSCSSIPSLKEEPMSDDDTAPQESTRPDADTAKRKSDPENPQDCDENDTNDSAPPESKEEESTEDELVEKESSPPSKKQKSTTDEPSNETNSPPKPPLHPITYKPPLPLLLLPAAQSCNNPFLQSFCASLTDMSLEEQRASVLLFLDMDKSSILLTAFSILGEPQKEDQKEVEREIGATVTESFEDSPQKEENQEEKKEETKNDDVSPPTEESKGSPSSSEDEDDYFELPPEGQLSYQSLLHLFQSLLTSISSCIHFDDETPPPQSPKLLKVSSPSIESVTFSPPPATAAVSQSMDEEEEERPRKAKKDAVDSSPTSAAVRAASSATATMSSPSDKATLSPKTLVTLAKAGATATDSMEQELAAATIAKSHLETPVTTLTPAPSSPRSRTGKQGRDWTRSSRIQREIHDIAVYAADSLMAFLEKHKESKSETNTKVKEEDAMDTTTTESTFCEKAITKKEKLVSFELFGEWYNAGGYALVPWLELLDLAKWDYAGRAAAAAAAERERVAAAEAASAAVISSAMHAPLDTPCAATTPRPRHREHDDDDLASIHAASMLDDFGASPHPLTPAAYNSAEHDLHRPHVHPRNSGGRPSPSLRRRPPSHHDAQPPTPNIFTRNRETSRTVVSFDFTASMPPTTPQQEFTINITEENLVMLKSLVHRTGLLHTTLEDISSILMRFSFKKRLEDEIIYVLKRDEFGKCIRDLVSHEYSKHFDEEELENYSNYFTNFFTCFEKLSSALYTAAPLGVDCVNAKELAVGLSFLCAGNKSTKLSTAFELLDDKACGYLTQRGLTQYLRSYLTMLIGISLLSSSVSTTAETRRLLMALQPSVGGMAQRGSGGTCRASDIFEAVENGAKWTQGYFLRSFHSKLQQQSGRNSSSTRNNAVTFEDFAEWYTEGGYTVAPWLELLDLSKFLSLLPENCESSDGRKASGDGSGEHVPPKPSLPPAVNRVHPSEVLFTFPLANHQSLVVLREDAAYVRTVVTQLGLLSFSCEEIWSSLYKYVRNNPPFWQNSSSTSTAASQRNKTNGSGKCTDVDQATFVEAVDSLVNPSRGKKKKQQSQRDESISRVTLKNFFSSFDLEQVDRVAVNQLMGGLSLLCGGKKSTKLAFSFGLFDGRSATDKRKRGQESQSLNEKELFLFFRSFLIVMFSCCKQSLDLSAEDVSRFISETANMVANDVVMYQWNTRRTERVDFDNFGEWYNKGGFETAPWLELLDLKKWVLLDGPIDAPSQGETRDGAPSTPSRQHHDEFENSPSRDDLPDNKSQKNEDTSGDDAAAASTDARHSSDNNEGTVSSPAAEDDHDCPPPPPDDAMDPTNDFLGDMGLDGIDDGMDDMDYILQQASHEASETQNKDSEEHQAEEGTTSDKTQDKRIKEESREDTHAPAPSSDSPPPVDSKKRTTKRQPKKNITKTQPRKTNNRAKPVATSNRTHEQHRAHSPPPVASLKFHLLTSEEHKGYMISISQRRIQHLRQLVCESGLYKLDGNVACSRILDKAVKRRQGSGGGAYSALTLTKEEFDSAMRNVVASSTPHSSRGEAGMTRDTQHHLSDLLTSIFDTFDRHKCGKVDALELACGFTVLCGGRKSDKLEYAFELLDEKKHGNYAHNDMIRYLQSFLVVLLSISSSLSLARDNREDVMTTMDGTHCGNGASTILRVIDYGSSWATERVFKSVLGANRNSKSKNNRTFICFDDFAEWYTQGGYTSIPWLELLDLRKWVLADKT</sequence>
<feature type="compositionally biased region" description="Polar residues" evidence="7">
    <location>
        <begin position="619"/>
        <end position="632"/>
    </location>
</feature>
<dbReference type="PANTHER" id="PTHR23055:SF178">
    <property type="entry name" value="NEUROCALCIN HOMOLOG"/>
    <property type="match status" value="1"/>
</dbReference>
<feature type="region of interest" description="Disordered" evidence="7">
    <location>
        <begin position="1169"/>
        <end position="1192"/>
    </location>
</feature>
<keyword evidence="4" id="KW-0677">Repeat</keyword>
<feature type="domain" description="EF-hand" evidence="8">
    <location>
        <begin position="1791"/>
        <end position="1826"/>
    </location>
</feature>
<feature type="compositionally biased region" description="Pro residues" evidence="7">
    <location>
        <begin position="337"/>
        <end position="349"/>
    </location>
</feature>
<dbReference type="Gene3D" id="1.10.238.10">
    <property type="entry name" value="EF-hand"/>
    <property type="match status" value="3"/>
</dbReference>
<feature type="region of interest" description="Disordered" evidence="7">
    <location>
        <begin position="617"/>
        <end position="644"/>
    </location>
</feature>
<evidence type="ECO:0000256" key="7">
    <source>
        <dbReference type="SAM" id="MobiDB-lite"/>
    </source>
</evidence>
<feature type="compositionally biased region" description="Basic and acidic residues" evidence="7">
    <location>
        <begin position="1490"/>
        <end position="1514"/>
    </location>
</feature>
<feature type="compositionally biased region" description="Acidic residues" evidence="7">
    <location>
        <begin position="1572"/>
        <end position="1581"/>
    </location>
</feature>
<feature type="compositionally biased region" description="Basic and acidic residues" evidence="7">
    <location>
        <begin position="1612"/>
        <end position="1627"/>
    </location>
</feature>
<evidence type="ECO:0000313" key="9">
    <source>
        <dbReference type="EMBL" id="CAD9337684.1"/>
    </source>
</evidence>
<comment type="similarity">
    <text evidence="1">Belongs to the recoverin family.</text>
</comment>
<dbReference type="SUPFAM" id="SSF47473">
    <property type="entry name" value="EF-hand"/>
    <property type="match status" value="1"/>
</dbReference>
<feature type="compositionally biased region" description="Basic and acidic residues" evidence="7">
    <location>
        <begin position="269"/>
        <end position="282"/>
    </location>
</feature>
<dbReference type="InterPro" id="IPR028846">
    <property type="entry name" value="Recoverin"/>
</dbReference>
<name>A0A7S1ZFP8_9STRA</name>
<feature type="compositionally biased region" description="Basic and acidic residues" evidence="7">
    <location>
        <begin position="217"/>
        <end position="243"/>
    </location>
</feature>
<dbReference type="PANTHER" id="PTHR23055">
    <property type="entry name" value="CALCIUM BINDING PROTEINS"/>
    <property type="match status" value="1"/>
</dbReference>
<evidence type="ECO:0000259" key="8">
    <source>
        <dbReference type="PROSITE" id="PS50222"/>
    </source>
</evidence>
<keyword evidence="2" id="KW-0519">Myristate</keyword>
<feature type="compositionally biased region" description="Low complexity" evidence="7">
    <location>
        <begin position="831"/>
        <end position="840"/>
    </location>
</feature>
<feature type="region of interest" description="Disordered" evidence="7">
    <location>
        <begin position="1472"/>
        <end position="1687"/>
    </location>
</feature>
<feature type="compositionally biased region" description="Low complexity" evidence="7">
    <location>
        <begin position="557"/>
        <end position="578"/>
    </location>
</feature>
<dbReference type="EMBL" id="HBGN01023338">
    <property type="protein sequence ID" value="CAD9337684.1"/>
    <property type="molecule type" value="Transcribed_RNA"/>
</dbReference>
<gene>
    <name evidence="9" type="ORF">DBRI1063_LOCUS14903</name>
</gene>
<feature type="coiled-coil region" evidence="6">
    <location>
        <begin position="96"/>
        <end position="123"/>
    </location>
</feature>
<dbReference type="InterPro" id="IPR011992">
    <property type="entry name" value="EF-hand-dom_pair"/>
</dbReference>
<dbReference type="GO" id="GO:0005509">
    <property type="term" value="F:calcium ion binding"/>
    <property type="evidence" value="ECO:0007669"/>
    <property type="project" value="InterPro"/>
</dbReference>
<evidence type="ECO:0000256" key="6">
    <source>
        <dbReference type="SAM" id="Coils"/>
    </source>
</evidence>
<feature type="compositionally biased region" description="Basic and acidic residues" evidence="7">
    <location>
        <begin position="148"/>
        <end position="163"/>
    </location>
</feature>
<feature type="compositionally biased region" description="Low complexity" evidence="7">
    <location>
        <begin position="1559"/>
        <end position="1571"/>
    </location>
</feature>
<feature type="compositionally biased region" description="Acidic residues" evidence="7">
    <location>
        <begin position="302"/>
        <end position="312"/>
    </location>
</feature>
<feature type="compositionally biased region" description="Polar residues" evidence="7">
    <location>
        <begin position="10"/>
        <end position="50"/>
    </location>
</feature>
<feature type="compositionally biased region" description="Basic residues" evidence="7">
    <location>
        <begin position="1644"/>
        <end position="1664"/>
    </location>
</feature>
<feature type="compositionally biased region" description="Polar residues" evidence="7">
    <location>
        <begin position="187"/>
        <end position="200"/>
    </location>
</feature>
<protein>
    <recommendedName>
        <fullName evidence="8">EF-hand domain-containing protein</fullName>
    </recommendedName>
</protein>
<evidence type="ECO:0000256" key="4">
    <source>
        <dbReference type="ARBA" id="ARBA00022737"/>
    </source>
</evidence>
<feature type="region of interest" description="Disordered" evidence="7">
    <location>
        <begin position="1257"/>
        <end position="1277"/>
    </location>
</feature>
<feature type="compositionally biased region" description="Basic and acidic residues" evidence="7">
    <location>
        <begin position="431"/>
        <end position="449"/>
    </location>
</feature>
<feature type="region of interest" description="Disordered" evidence="7">
    <location>
        <begin position="824"/>
        <end position="863"/>
    </location>
</feature>
<feature type="compositionally biased region" description="Polar residues" evidence="7">
    <location>
        <begin position="517"/>
        <end position="526"/>
    </location>
</feature>
<accession>A0A7S1ZFP8</accession>
<feature type="region of interest" description="Disordered" evidence="7">
    <location>
        <begin position="1"/>
        <end position="50"/>
    </location>
</feature>
<feature type="compositionally biased region" description="Basic and acidic residues" evidence="7">
    <location>
        <begin position="1590"/>
        <end position="1605"/>
    </location>
</feature>
<dbReference type="InterPro" id="IPR002048">
    <property type="entry name" value="EF_hand_dom"/>
</dbReference>
<keyword evidence="6" id="KW-0175">Coiled coil</keyword>
<evidence type="ECO:0000256" key="2">
    <source>
        <dbReference type="ARBA" id="ARBA00022707"/>
    </source>
</evidence>